<name>A0A7T6Z7B1_9BACI</name>
<dbReference type="EMBL" id="CP054705">
    <property type="protein sequence ID" value="QQK78194.1"/>
    <property type="molecule type" value="Genomic_DNA"/>
</dbReference>
<dbReference type="Gene3D" id="3.60.15.10">
    <property type="entry name" value="Ribonuclease Z/Hydroxyacylglutathione hydrolase-like"/>
    <property type="match status" value="1"/>
</dbReference>
<accession>A0A7T6Z7B1</accession>
<feature type="domain" description="Metallo-beta-lactamase" evidence="1">
    <location>
        <begin position="12"/>
        <end position="159"/>
    </location>
</feature>
<gene>
    <name evidence="2" type="ORF">HUG15_05245</name>
    <name evidence="3" type="ORF">HUG15_05580</name>
</gene>
<dbReference type="InterPro" id="IPR036866">
    <property type="entry name" value="RibonucZ/Hydroxyglut_hydro"/>
</dbReference>
<dbReference type="AlphaFoldDB" id="A0A7T6Z7B1"/>
<proteinExistence type="predicted"/>
<reference evidence="2 4" key="1">
    <citation type="submission" date="2020-06" db="EMBL/GenBank/DDBJ databases">
        <title>Genomic analysis of Salicibibacter sp. NKC5-3.</title>
        <authorList>
            <person name="Oh Y.J."/>
        </authorList>
    </citation>
    <scope>NUCLEOTIDE SEQUENCE [LARGE SCALE GENOMIC DNA]</scope>
    <source>
        <strain evidence="2 4">NKC5-3</strain>
    </source>
</reference>
<organism evidence="2 4">
    <name type="scientific">Salicibibacter cibarius</name>
    <dbReference type="NCBI Taxonomy" id="2743000"/>
    <lineage>
        <taxon>Bacteria</taxon>
        <taxon>Bacillati</taxon>
        <taxon>Bacillota</taxon>
        <taxon>Bacilli</taxon>
        <taxon>Bacillales</taxon>
        <taxon>Bacillaceae</taxon>
        <taxon>Salicibibacter</taxon>
    </lineage>
</organism>
<dbReference type="Proteomes" id="UP000595823">
    <property type="component" value="Chromosome"/>
</dbReference>
<evidence type="ECO:0000259" key="1">
    <source>
        <dbReference type="Pfam" id="PF12706"/>
    </source>
</evidence>
<dbReference type="Pfam" id="PF12706">
    <property type="entry name" value="Lactamase_B_2"/>
    <property type="match status" value="1"/>
</dbReference>
<dbReference type="InterPro" id="IPR001279">
    <property type="entry name" value="Metallo-B-lactamas"/>
</dbReference>
<protein>
    <recommendedName>
        <fullName evidence="1">Metallo-beta-lactamase domain-containing protein</fullName>
    </recommendedName>
</protein>
<sequence length="184" mass="21580">MVDCGVGMKAIKEHLYDVKYLLLTHTHSDHMKRPTLAGIRTFFPKIQILGNYEVHQYFPVDTIVNAGFDVVTDDYTFLPFECEHPVLTYGFTWTSKDNEKLIYATDTASMSDAPKGPYDWVFLESNYDPKKIEQVKNNWSGRYNPYLSATMTHLSTKQCKEFYFMNRRDKDSKLIELHKSSRFY</sequence>
<dbReference type="KEGG" id="scia:HUG15_05245"/>
<dbReference type="SUPFAM" id="SSF56281">
    <property type="entry name" value="Metallo-hydrolase/oxidoreductase"/>
    <property type="match status" value="1"/>
</dbReference>
<dbReference type="EMBL" id="CP054705">
    <property type="protein sequence ID" value="QQK78190.1"/>
    <property type="molecule type" value="Genomic_DNA"/>
</dbReference>
<evidence type="ECO:0000313" key="4">
    <source>
        <dbReference type="Proteomes" id="UP000595823"/>
    </source>
</evidence>
<keyword evidence="4" id="KW-1185">Reference proteome</keyword>
<evidence type="ECO:0000313" key="3">
    <source>
        <dbReference type="EMBL" id="QQK78194.1"/>
    </source>
</evidence>
<dbReference type="KEGG" id="scia:HUG15_05580"/>
<evidence type="ECO:0000313" key="2">
    <source>
        <dbReference type="EMBL" id="QQK78190.1"/>
    </source>
</evidence>